<evidence type="ECO:0000313" key="4">
    <source>
        <dbReference type="Proteomes" id="UP000322983"/>
    </source>
</evidence>
<keyword evidence="1" id="KW-1133">Transmembrane helix</keyword>
<feature type="transmembrane region" description="Helical" evidence="1">
    <location>
        <begin position="83"/>
        <end position="108"/>
    </location>
</feature>
<dbReference type="Proteomes" id="UP000325030">
    <property type="component" value="Chromosome"/>
</dbReference>
<dbReference type="RefSeq" id="WP_054845712.1">
    <property type="nucleotide sequence ID" value="NZ_AP018929.1"/>
</dbReference>
<reference evidence="2 4" key="2">
    <citation type="journal article" date="2020" name="Int. J. Syst. Evol. Microbiol.">
        <title>Sulfuracidifex tepidarius gen. nov., sp. nov. and transfer of Sulfolobus metallicus Huber and Stetter 1992 to the genus Sulfuracidifex as Sulfuracidifex metallicus comb. nov.</title>
        <authorList>
            <person name="Itoh T."/>
            <person name="Miura T."/>
            <person name="Sakai H.D."/>
            <person name="Kato S."/>
            <person name="Ohkuma M."/>
            <person name="Takashina T."/>
        </authorList>
    </citation>
    <scope>NUCLEOTIDE SEQUENCE [LARGE SCALE GENOMIC DNA]</scope>
    <source>
        <strain evidence="2 4">IC-006</strain>
        <strain evidence="3">IC-007</strain>
    </source>
</reference>
<feature type="transmembrane region" description="Helical" evidence="1">
    <location>
        <begin position="114"/>
        <end position="135"/>
    </location>
</feature>
<dbReference type="EMBL" id="AP018930">
    <property type="protein sequence ID" value="BBG26843.1"/>
    <property type="molecule type" value="Genomic_DNA"/>
</dbReference>
<keyword evidence="1" id="KW-0472">Membrane</keyword>
<organism evidence="2 4">
    <name type="scientific">Sulfuracidifex tepidarius</name>
    <dbReference type="NCBI Taxonomy" id="1294262"/>
    <lineage>
        <taxon>Archaea</taxon>
        <taxon>Thermoproteota</taxon>
        <taxon>Thermoprotei</taxon>
        <taxon>Sulfolobales</taxon>
        <taxon>Sulfolobaceae</taxon>
        <taxon>Sulfuracidifex</taxon>
    </lineage>
</organism>
<dbReference type="STRING" id="1294262.GCA_001316085_01373"/>
<proteinExistence type="predicted"/>
<accession>A0A510DVU4</accession>
<feature type="transmembrane region" description="Helical" evidence="1">
    <location>
        <begin position="12"/>
        <end position="30"/>
    </location>
</feature>
<dbReference type="OrthoDB" id="43706at2157"/>
<dbReference type="Proteomes" id="UP000322983">
    <property type="component" value="Chromosome"/>
</dbReference>
<evidence type="ECO:0000313" key="3">
    <source>
        <dbReference type="EMBL" id="BBG26843.1"/>
    </source>
</evidence>
<sequence length="137" mass="15156">MAGVINRIKKRGLSISSGVLLVALSALLMWRLGPSGFTDFSFFFYGLDPVYFYLLGLVLGGERVVFGLTGSERLFKLIAGDGMMYYYSLMILVLILGVAGIYVMAFSFVTFSSLTFRILDIVDGIAFIVTAMTIWMK</sequence>
<dbReference type="GeneID" id="41717707"/>
<evidence type="ECO:0000313" key="5">
    <source>
        <dbReference type="Proteomes" id="UP000325030"/>
    </source>
</evidence>
<gene>
    <name evidence="2" type="ORF">IC006_1389</name>
    <name evidence="3" type="ORF">IC007_1364</name>
</gene>
<accession>A0A510E2V7</accession>
<keyword evidence="1" id="KW-0812">Transmembrane</keyword>
<protein>
    <submittedName>
        <fullName evidence="2">Uncharacterized protein</fullName>
    </submittedName>
</protein>
<dbReference type="AlphaFoldDB" id="A0A510DVU4"/>
<evidence type="ECO:0000313" key="2">
    <source>
        <dbReference type="EMBL" id="BBG24088.1"/>
    </source>
</evidence>
<dbReference type="KEGG" id="step:IC006_1389"/>
<dbReference type="EMBL" id="AP018929">
    <property type="protein sequence ID" value="BBG24088.1"/>
    <property type="molecule type" value="Genomic_DNA"/>
</dbReference>
<keyword evidence="4" id="KW-1185">Reference proteome</keyword>
<reference evidence="5" key="1">
    <citation type="submission" date="2018-09" db="EMBL/GenBank/DDBJ databases">
        <title>Complete Genome Sequencing of Sulfolobus sp. JCM 16834.</title>
        <authorList>
            <person name="Kato S."/>
            <person name="Itoh T."/>
            <person name="Ohkuma M."/>
        </authorList>
    </citation>
    <scope>NUCLEOTIDE SEQUENCE [LARGE SCALE GENOMIC DNA]</scope>
    <source>
        <strain evidence="5">IC-007</strain>
    </source>
</reference>
<evidence type="ECO:0000256" key="1">
    <source>
        <dbReference type="SAM" id="Phobius"/>
    </source>
</evidence>
<feature type="transmembrane region" description="Helical" evidence="1">
    <location>
        <begin position="50"/>
        <end position="71"/>
    </location>
</feature>
<name>A0A510DVU4_9CREN</name>